<protein>
    <submittedName>
        <fullName evidence="1">Uncharacterized protein</fullName>
    </submittedName>
</protein>
<sequence>MLIYNVKAVAVVRHVMSDGDGPAARRHPVRKHEDLDAVLAPGIINGQGIATAKKVMADYGGQAPCPSAWRR</sequence>
<gene>
    <name evidence="1" type="ORF">GCM10022419_093480</name>
</gene>
<comment type="caution">
    <text evidence="1">The sequence shown here is derived from an EMBL/GenBank/DDBJ whole genome shotgun (WGS) entry which is preliminary data.</text>
</comment>
<organism evidence="1 2">
    <name type="scientific">Nonomuraea rosea</name>
    <dbReference type="NCBI Taxonomy" id="638574"/>
    <lineage>
        <taxon>Bacteria</taxon>
        <taxon>Bacillati</taxon>
        <taxon>Actinomycetota</taxon>
        <taxon>Actinomycetes</taxon>
        <taxon>Streptosporangiales</taxon>
        <taxon>Streptosporangiaceae</taxon>
        <taxon>Nonomuraea</taxon>
    </lineage>
</organism>
<keyword evidence="2" id="KW-1185">Reference proteome</keyword>
<name>A0ABP6Z4Q5_9ACTN</name>
<accession>A0ABP6Z4Q5</accession>
<proteinExistence type="predicted"/>
<evidence type="ECO:0000313" key="1">
    <source>
        <dbReference type="EMBL" id="GAA3595487.1"/>
    </source>
</evidence>
<dbReference type="Proteomes" id="UP001500630">
    <property type="component" value="Unassembled WGS sequence"/>
</dbReference>
<evidence type="ECO:0000313" key="2">
    <source>
        <dbReference type="Proteomes" id="UP001500630"/>
    </source>
</evidence>
<reference evidence="2" key="1">
    <citation type="journal article" date="2019" name="Int. J. Syst. Evol. Microbiol.">
        <title>The Global Catalogue of Microorganisms (GCM) 10K type strain sequencing project: providing services to taxonomists for standard genome sequencing and annotation.</title>
        <authorList>
            <consortium name="The Broad Institute Genomics Platform"/>
            <consortium name="The Broad Institute Genome Sequencing Center for Infectious Disease"/>
            <person name="Wu L."/>
            <person name="Ma J."/>
        </authorList>
    </citation>
    <scope>NUCLEOTIDE SEQUENCE [LARGE SCALE GENOMIC DNA]</scope>
    <source>
        <strain evidence="2">JCM 17326</strain>
    </source>
</reference>
<dbReference type="EMBL" id="BAABDQ010000030">
    <property type="protein sequence ID" value="GAA3595487.1"/>
    <property type="molecule type" value="Genomic_DNA"/>
</dbReference>